<evidence type="ECO:0000313" key="1">
    <source>
        <dbReference type="EMBL" id="TCC93467.1"/>
    </source>
</evidence>
<dbReference type="AlphaFoldDB" id="A0A4R0N2A7"/>
<organism evidence="1 2">
    <name type="scientific">Pedobacter frigiditerrae</name>
    <dbReference type="NCBI Taxonomy" id="2530452"/>
    <lineage>
        <taxon>Bacteria</taxon>
        <taxon>Pseudomonadati</taxon>
        <taxon>Bacteroidota</taxon>
        <taxon>Sphingobacteriia</taxon>
        <taxon>Sphingobacteriales</taxon>
        <taxon>Sphingobacteriaceae</taxon>
        <taxon>Pedobacter</taxon>
    </lineage>
</organism>
<protein>
    <submittedName>
        <fullName evidence="1">Uncharacterized protein</fullName>
    </submittedName>
</protein>
<keyword evidence="2" id="KW-1185">Reference proteome</keyword>
<name>A0A4R0N2A7_9SPHI</name>
<dbReference type="Proteomes" id="UP000292884">
    <property type="component" value="Unassembled WGS sequence"/>
</dbReference>
<dbReference type="RefSeq" id="WP_131551335.1">
    <property type="nucleotide sequence ID" value="NZ_SJSK01000001.1"/>
</dbReference>
<evidence type="ECO:0000313" key="2">
    <source>
        <dbReference type="Proteomes" id="UP000292884"/>
    </source>
</evidence>
<proteinExistence type="predicted"/>
<sequence>MKLSNKLLIAFAASLILIPFFGMIFVSATMYKTGTYKENVLKIENFSTPTKNMESLAISSPFESVNIADAKGMVLNVQFIKDDKFGVKIQDDLKGLVTATVDTNGQLQIVIKDKPKSEENRHRYYINIYVYSPTIKSLNVSNANDINIMAVTDTLSLSIQKSTGISFDSETHIKQLNVKTADVEGIRFREDDIKSIKLDLHNTNFYSEESSFENVSITTNGKCEIEFIGDRDVQNKYTINNLSLITNGIADVKLGNIKVSNCSGKLSDETQVQMPAVNLNQMYKK</sequence>
<accession>A0A4R0N2A7</accession>
<dbReference type="Gene3D" id="2.160.20.120">
    <property type="match status" value="1"/>
</dbReference>
<gene>
    <name evidence="1" type="ORF">EZ428_01475</name>
</gene>
<dbReference type="OrthoDB" id="704721at2"/>
<reference evidence="1 2" key="1">
    <citation type="submission" date="2019-02" db="EMBL/GenBank/DDBJ databases">
        <title>Pedobacter sp. RP-1-13 sp. nov., isolated from Arctic soil.</title>
        <authorList>
            <person name="Dahal R.H."/>
        </authorList>
    </citation>
    <scope>NUCLEOTIDE SEQUENCE [LARGE SCALE GENOMIC DNA]</scope>
    <source>
        <strain evidence="1 2">RP-1-13</strain>
    </source>
</reference>
<comment type="caution">
    <text evidence="1">The sequence shown here is derived from an EMBL/GenBank/DDBJ whole genome shotgun (WGS) entry which is preliminary data.</text>
</comment>
<dbReference type="EMBL" id="SJSK01000001">
    <property type="protein sequence ID" value="TCC93467.1"/>
    <property type="molecule type" value="Genomic_DNA"/>
</dbReference>